<dbReference type="OrthoDB" id="2578443at2"/>
<name>A0A3S8RXT0_9BACL</name>
<protein>
    <recommendedName>
        <fullName evidence="2">Copper amine oxidase-like N-terminal domain-containing protein</fullName>
    </recommendedName>
</protein>
<evidence type="ECO:0000313" key="3">
    <source>
        <dbReference type="EMBL" id="AZK47617.1"/>
    </source>
</evidence>
<gene>
    <name evidence="3" type="ORF">EIM92_16885</name>
</gene>
<sequence>MHFIHDYSQSSDPPHPGDGVFFIDKNFTQNAAPNATFFQISRPINHIIFLNTNQKEINMNRFTMINRASIKIAVIGLAAIITMTSLLYTDSSSTAAAAKQQSNIKLLFNDQEYSFSSTPIIYKNSLYLPLRDLGELLGSVVVWNAENKTVTMTYPNQVVVTKLNALDATVNGKAVQLDSPAIVRDGRTFVPIRFFSEAIGASVDWQPANRTVSLSKTPTFAKGIGVNMSIWLNKATGDVFFAYPYDAEPVKLGQLEANIQGFLNISAYNLPGEQQSFILKIEDVYGEPSIHTTVYTAFVKNNQILKQSKANYFKRYEQNTLIDHEGNPILTDGKLLTIINTEGQIIKEYDLPKLSGKDEIHSVQAVSSSYLLIRPNLSGHLTLINLKDNSMTLLYQQFLSSEEQEFAEMNDVPYFGDDLAFLGETEDGELKFENRSPFYSEGKKYVHKLNEVK</sequence>
<dbReference type="SUPFAM" id="SSF55383">
    <property type="entry name" value="Copper amine oxidase, domain N"/>
    <property type="match status" value="1"/>
</dbReference>
<keyword evidence="4" id="KW-1185">Reference proteome</keyword>
<evidence type="ECO:0000256" key="1">
    <source>
        <dbReference type="SAM" id="Phobius"/>
    </source>
</evidence>
<dbReference type="RefSeq" id="WP_125083640.1">
    <property type="nucleotide sequence ID" value="NZ_CP034248.1"/>
</dbReference>
<proteinExistence type="predicted"/>
<evidence type="ECO:0000313" key="4">
    <source>
        <dbReference type="Proteomes" id="UP000273145"/>
    </source>
</evidence>
<evidence type="ECO:0000259" key="2">
    <source>
        <dbReference type="Pfam" id="PF07833"/>
    </source>
</evidence>
<keyword evidence="1" id="KW-0812">Transmembrane</keyword>
<reference evidence="3 4" key="1">
    <citation type="submission" date="2018-11" db="EMBL/GenBank/DDBJ databases">
        <title>Genome sequencing of Paenibacillus lentus DSM25539(T).</title>
        <authorList>
            <person name="Kook J.-K."/>
            <person name="Park S.-N."/>
            <person name="Lim Y.K."/>
        </authorList>
    </citation>
    <scope>NUCLEOTIDE SEQUENCE [LARGE SCALE GENOMIC DNA]</scope>
    <source>
        <strain evidence="3 4">DSM 25539</strain>
    </source>
</reference>
<dbReference type="KEGG" id="plen:EIM92_16885"/>
<dbReference type="EMBL" id="CP034248">
    <property type="protein sequence ID" value="AZK47617.1"/>
    <property type="molecule type" value="Genomic_DNA"/>
</dbReference>
<dbReference type="AlphaFoldDB" id="A0A3S8RXT0"/>
<dbReference type="Pfam" id="PF07833">
    <property type="entry name" value="Cu_amine_oxidN1"/>
    <property type="match status" value="1"/>
</dbReference>
<feature type="domain" description="Copper amine oxidase-like N-terminal" evidence="2">
    <location>
        <begin position="108"/>
        <end position="213"/>
    </location>
</feature>
<dbReference type="InterPro" id="IPR012854">
    <property type="entry name" value="Cu_amine_oxidase-like_N"/>
</dbReference>
<dbReference type="InterPro" id="IPR036582">
    <property type="entry name" value="Mao_N_sf"/>
</dbReference>
<keyword evidence="1" id="KW-0472">Membrane</keyword>
<dbReference type="Proteomes" id="UP000273145">
    <property type="component" value="Chromosome"/>
</dbReference>
<dbReference type="Gene3D" id="3.30.457.10">
    <property type="entry name" value="Copper amine oxidase-like, N-terminal domain"/>
    <property type="match status" value="1"/>
</dbReference>
<feature type="transmembrane region" description="Helical" evidence="1">
    <location>
        <begin position="68"/>
        <end position="88"/>
    </location>
</feature>
<keyword evidence="1" id="KW-1133">Transmembrane helix</keyword>
<organism evidence="3 4">
    <name type="scientific">Paenibacillus lentus</name>
    <dbReference type="NCBI Taxonomy" id="1338368"/>
    <lineage>
        <taxon>Bacteria</taxon>
        <taxon>Bacillati</taxon>
        <taxon>Bacillota</taxon>
        <taxon>Bacilli</taxon>
        <taxon>Bacillales</taxon>
        <taxon>Paenibacillaceae</taxon>
        <taxon>Paenibacillus</taxon>
    </lineage>
</organism>
<accession>A0A3S8RXT0</accession>